<feature type="chain" id="PRO_5042935355" description="DUF7908 domain-containing protein" evidence="2">
    <location>
        <begin position="23"/>
        <end position="674"/>
    </location>
</feature>
<proteinExistence type="predicted"/>
<dbReference type="EMBL" id="JAVHJM010000007">
    <property type="protein sequence ID" value="KAK6510546.1"/>
    <property type="molecule type" value="Genomic_DNA"/>
</dbReference>
<dbReference type="Pfam" id="PF25485">
    <property type="entry name" value="DUF7908"/>
    <property type="match status" value="1"/>
</dbReference>
<protein>
    <recommendedName>
        <fullName evidence="3">DUF7908 domain-containing protein</fullName>
    </recommendedName>
</protein>
<dbReference type="AlphaFoldDB" id="A0AAN8N9U0"/>
<keyword evidence="5" id="KW-1185">Reference proteome</keyword>
<evidence type="ECO:0000259" key="3">
    <source>
        <dbReference type="Pfam" id="PF25485"/>
    </source>
</evidence>
<evidence type="ECO:0000313" key="4">
    <source>
        <dbReference type="EMBL" id="KAK6510546.1"/>
    </source>
</evidence>
<feature type="domain" description="DUF7908" evidence="3">
    <location>
        <begin position="401"/>
        <end position="526"/>
    </location>
</feature>
<gene>
    <name evidence="4" type="ORF">TWF506_009651</name>
</gene>
<reference evidence="4 5" key="1">
    <citation type="submission" date="2019-10" db="EMBL/GenBank/DDBJ databases">
        <authorList>
            <person name="Palmer J.M."/>
        </authorList>
    </citation>
    <scope>NUCLEOTIDE SEQUENCE [LARGE SCALE GENOMIC DNA]</scope>
    <source>
        <strain evidence="4 5">TWF506</strain>
    </source>
</reference>
<evidence type="ECO:0000313" key="5">
    <source>
        <dbReference type="Proteomes" id="UP001307849"/>
    </source>
</evidence>
<feature type="region of interest" description="Disordered" evidence="1">
    <location>
        <begin position="612"/>
        <end position="651"/>
    </location>
</feature>
<sequence length="674" mass="74199">MAPSGQWLQLYFLSLLSVPSFALPNINHPNTHIRRKDYQEQSRCQFKPLGFVHPYPDSSKSTVTITITKQGQPVTTYTPTATKCSAGACKEVYSSSTYHWYSTWIPGPSGLQFVTRGDDIITFAPAACATARPKHHTKSHYCKKNGVYTINGQAYQVNDAPRYIKYPVEAAHTYFVSDVDTYFQWLHNKTSGVRVNIKCVSCVKDVCTHETQTWQKDQRVKKEVTSLTAEYKGYCRKAGACTLSAQVPGYGNNEIVVSVKTKGPVTRVSAQEVTITRTHVVTNTLTRRPITITRRIRTRTVTKTSARVSKSCTSLKASHRATLSKVVRKTTICSSKRPQRVTPSPSVPAGYKTDDRRKIFPTPRLREEFYLAAAVIPSIERNKAGQKGGKLNPDYFVRFDNFEDGNLTFSKNERDVLPFSLYDGQLTANGDYLKALVEKDAVSVSSRPESVPVRMSAPGSGDTVASISSFYDGYQHVLVWGTQKLATGTALSQFCIRKDAAGSRGQIYVFWDAIAPEGCCLVTLFILDGFVPSKKPSVTKTITRTSSITIQKTKPCPESLSTSSQVSTSTTRNEARSSLSTSSSEIPSSTTTSSASIPTVVSFPNTSILRKPTETSSASITIETSSSSTSVKASTTSPAPPARTPPPVDENAYGDYRNFEDYRNFGDFISNLFD</sequence>
<feature type="compositionally biased region" description="Polar residues" evidence="1">
    <location>
        <begin position="334"/>
        <end position="344"/>
    </location>
</feature>
<name>A0AAN8N9U0_9PEZI</name>
<feature type="compositionally biased region" description="Low complexity" evidence="1">
    <location>
        <begin position="614"/>
        <end position="637"/>
    </location>
</feature>
<dbReference type="Proteomes" id="UP001307849">
    <property type="component" value="Unassembled WGS sequence"/>
</dbReference>
<feature type="region of interest" description="Disordered" evidence="1">
    <location>
        <begin position="553"/>
        <end position="597"/>
    </location>
</feature>
<feature type="compositionally biased region" description="Pro residues" evidence="1">
    <location>
        <begin position="638"/>
        <end position="648"/>
    </location>
</feature>
<comment type="caution">
    <text evidence="4">The sequence shown here is derived from an EMBL/GenBank/DDBJ whole genome shotgun (WGS) entry which is preliminary data.</text>
</comment>
<evidence type="ECO:0000256" key="1">
    <source>
        <dbReference type="SAM" id="MobiDB-lite"/>
    </source>
</evidence>
<organism evidence="4 5">
    <name type="scientific">Arthrobotrys conoides</name>
    <dbReference type="NCBI Taxonomy" id="74498"/>
    <lineage>
        <taxon>Eukaryota</taxon>
        <taxon>Fungi</taxon>
        <taxon>Dikarya</taxon>
        <taxon>Ascomycota</taxon>
        <taxon>Pezizomycotina</taxon>
        <taxon>Orbiliomycetes</taxon>
        <taxon>Orbiliales</taxon>
        <taxon>Orbiliaceae</taxon>
        <taxon>Arthrobotrys</taxon>
    </lineage>
</organism>
<evidence type="ECO:0000256" key="2">
    <source>
        <dbReference type="SAM" id="SignalP"/>
    </source>
</evidence>
<feature type="signal peptide" evidence="2">
    <location>
        <begin position="1"/>
        <end position="22"/>
    </location>
</feature>
<accession>A0AAN8N9U0</accession>
<keyword evidence="2" id="KW-0732">Signal</keyword>
<feature type="region of interest" description="Disordered" evidence="1">
    <location>
        <begin position="334"/>
        <end position="355"/>
    </location>
</feature>
<dbReference type="InterPro" id="IPR057230">
    <property type="entry name" value="DUF7908"/>
</dbReference>